<reference evidence="1" key="2">
    <citation type="journal article" date="2022" name="New Phytol.">
        <title>Evolutionary transition to the ectomycorrhizal habit in the genomes of a hyperdiverse lineage of mushroom-forming fungi.</title>
        <authorList>
            <person name="Looney B."/>
            <person name="Miyauchi S."/>
            <person name="Morin E."/>
            <person name="Drula E."/>
            <person name="Courty P.E."/>
            <person name="Kohler A."/>
            <person name="Kuo A."/>
            <person name="LaButti K."/>
            <person name="Pangilinan J."/>
            <person name="Lipzen A."/>
            <person name="Riley R."/>
            <person name="Andreopoulos W."/>
            <person name="He G."/>
            <person name="Johnson J."/>
            <person name="Nolan M."/>
            <person name="Tritt A."/>
            <person name="Barry K.W."/>
            <person name="Grigoriev I.V."/>
            <person name="Nagy L.G."/>
            <person name="Hibbett D."/>
            <person name="Henrissat B."/>
            <person name="Matheny P.B."/>
            <person name="Labbe J."/>
            <person name="Martin F.M."/>
        </authorList>
    </citation>
    <scope>NUCLEOTIDE SEQUENCE</scope>
    <source>
        <strain evidence="1">FP105234-sp</strain>
    </source>
</reference>
<keyword evidence="2" id="KW-1185">Reference proteome</keyword>
<reference evidence="1" key="1">
    <citation type="submission" date="2021-02" db="EMBL/GenBank/DDBJ databases">
        <authorList>
            <consortium name="DOE Joint Genome Institute"/>
            <person name="Ahrendt S."/>
            <person name="Looney B.P."/>
            <person name="Miyauchi S."/>
            <person name="Morin E."/>
            <person name="Drula E."/>
            <person name="Courty P.E."/>
            <person name="Chicoki N."/>
            <person name="Fauchery L."/>
            <person name="Kohler A."/>
            <person name="Kuo A."/>
            <person name="Labutti K."/>
            <person name="Pangilinan J."/>
            <person name="Lipzen A."/>
            <person name="Riley R."/>
            <person name="Andreopoulos W."/>
            <person name="He G."/>
            <person name="Johnson J."/>
            <person name="Barry K.W."/>
            <person name="Grigoriev I.V."/>
            <person name="Nagy L."/>
            <person name="Hibbett D."/>
            <person name="Henrissat B."/>
            <person name="Matheny P.B."/>
            <person name="Labbe J."/>
            <person name="Martin F."/>
        </authorList>
    </citation>
    <scope>NUCLEOTIDE SEQUENCE</scope>
    <source>
        <strain evidence="1">FP105234-sp</strain>
    </source>
</reference>
<protein>
    <submittedName>
        <fullName evidence="1">Uncharacterized protein</fullName>
    </submittedName>
</protein>
<proteinExistence type="predicted"/>
<sequence length="340" mass="36821">MIAPTALSKAKSLTPIMEHADSLCAIATHSTSSFVLPPLEQCEPVQFMDENSGAIFARVDKAAGGHVSVDEFERGSLKSAASLSLHIGSPPPAAVEDMHEHIASLPSFVLTIPTPELPSSPVFVPQPPFNPNTFLEAADLSTPLEPIAGPRRPVSSPVPALPRCDHPVPEGEPGELCRACETQMLACRMWYQERDSGRRQSLREPLIRPGESTASNRMLMEMLGLPVVGLGIDFAEDAAALALDELGAAERVESEREDGATGAVPARGRASRRRQVRRLSRHAKGVMKKVTELLRHHPSQRAATRGSDAPKQNAARPTSFLALEDSVPVLLSRRLWRRSE</sequence>
<evidence type="ECO:0000313" key="2">
    <source>
        <dbReference type="Proteomes" id="UP000814033"/>
    </source>
</evidence>
<dbReference type="EMBL" id="MU275840">
    <property type="protein sequence ID" value="KAI0053390.1"/>
    <property type="molecule type" value="Genomic_DNA"/>
</dbReference>
<organism evidence="1 2">
    <name type="scientific">Auriscalpium vulgare</name>
    <dbReference type="NCBI Taxonomy" id="40419"/>
    <lineage>
        <taxon>Eukaryota</taxon>
        <taxon>Fungi</taxon>
        <taxon>Dikarya</taxon>
        <taxon>Basidiomycota</taxon>
        <taxon>Agaricomycotina</taxon>
        <taxon>Agaricomycetes</taxon>
        <taxon>Russulales</taxon>
        <taxon>Auriscalpiaceae</taxon>
        <taxon>Auriscalpium</taxon>
    </lineage>
</organism>
<evidence type="ECO:0000313" key="1">
    <source>
        <dbReference type="EMBL" id="KAI0053390.1"/>
    </source>
</evidence>
<accession>A0ACB8SAF1</accession>
<comment type="caution">
    <text evidence="1">The sequence shown here is derived from an EMBL/GenBank/DDBJ whole genome shotgun (WGS) entry which is preliminary data.</text>
</comment>
<dbReference type="Proteomes" id="UP000814033">
    <property type="component" value="Unassembled WGS sequence"/>
</dbReference>
<name>A0ACB8SAF1_9AGAM</name>
<gene>
    <name evidence="1" type="ORF">FA95DRAFT_739587</name>
</gene>